<comment type="subcellular location">
    <subcellularLocation>
        <location evidence="1">Cell membrane</location>
    </subcellularLocation>
</comment>
<evidence type="ECO:0000256" key="9">
    <source>
        <dbReference type="SAM" id="Phobius"/>
    </source>
</evidence>
<dbReference type="Proteomes" id="UP000184085">
    <property type="component" value="Unassembled WGS sequence"/>
</dbReference>
<evidence type="ECO:0000256" key="5">
    <source>
        <dbReference type="ARBA" id="ARBA00022692"/>
    </source>
</evidence>
<sequence>MILSDSFSASQDQPLGYVSSPPPAYLRPDQTYALYYKRAFDIWLTGMLLLLAAPFLLPIALGLSALISFDGYNPIYTQRRVGRHGRIFRMFKFRTMVHDADKRLEDYLARNPDAREEWETHQKLRYDPRITMVGRFLRKTSLDELPQLLNVLRGEMSLVGPRPMMVEQSAFYPGRAYYLTRPGLTGPWQVSDRHSTSFIDRAAYDDAYLHKLSFRTDLRLLFSTIFVVLRGTGV</sequence>
<evidence type="ECO:0000313" key="11">
    <source>
        <dbReference type="EMBL" id="SCM66056.1"/>
    </source>
</evidence>
<dbReference type="GO" id="GO:0000271">
    <property type="term" value="P:polysaccharide biosynthetic process"/>
    <property type="evidence" value="ECO:0007669"/>
    <property type="project" value="UniProtKB-KW"/>
</dbReference>
<feature type="transmembrane region" description="Helical" evidence="9">
    <location>
        <begin position="42"/>
        <end position="69"/>
    </location>
</feature>
<evidence type="ECO:0000256" key="4">
    <source>
        <dbReference type="ARBA" id="ARBA00022679"/>
    </source>
</evidence>
<proteinExistence type="inferred from homology"/>
<evidence type="ECO:0000256" key="7">
    <source>
        <dbReference type="ARBA" id="ARBA00023136"/>
    </source>
</evidence>
<evidence type="ECO:0000256" key="2">
    <source>
        <dbReference type="ARBA" id="ARBA00006464"/>
    </source>
</evidence>
<keyword evidence="3" id="KW-1003">Cell membrane</keyword>
<evidence type="ECO:0000256" key="3">
    <source>
        <dbReference type="ARBA" id="ARBA00022475"/>
    </source>
</evidence>
<keyword evidence="4" id="KW-0808">Transferase</keyword>
<keyword evidence="6 9" id="KW-1133">Transmembrane helix</keyword>
<evidence type="ECO:0000256" key="1">
    <source>
        <dbReference type="ARBA" id="ARBA00004236"/>
    </source>
</evidence>
<feature type="domain" description="Bacterial sugar transferase" evidence="10">
    <location>
        <begin position="37"/>
        <end position="229"/>
    </location>
</feature>
<accession>A0A1M4MYY4</accession>
<evidence type="ECO:0000256" key="6">
    <source>
        <dbReference type="ARBA" id="ARBA00022989"/>
    </source>
</evidence>
<comment type="similarity">
    <text evidence="2">Belongs to the bacterial sugar transferase family.</text>
</comment>
<gene>
    <name evidence="11" type="ORF">KARMA_0228</name>
</gene>
<keyword evidence="7 9" id="KW-0472">Membrane</keyword>
<dbReference type="PANTHER" id="PTHR30576">
    <property type="entry name" value="COLANIC BIOSYNTHESIS UDP-GLUCOSE LIPID CARRIER TRANSFERASE"/>
    <property type="match status" value="1"/>
</dbReference>
<protein>
    <recommendedName>
        <fullName evidence="10">Bacterial sugar transferase domain-containing protein</fullName>
    </recommendedName>
</protein>
<dbReference type="EMBL" id="FMJB01000014">
    <property type="protein sequence ID" value="SCM66056.1"/>
    <property type="molecule type" value="Genomic_DNA"/>
</dbReference>
<reference evidence="12" key="1">
    <citation type="submission" date="2016-09" db="EMBL/GenBank/DDBJ databases">
        <authorList>
            <person name="Wibberg D."/>
        </authorList>
    </citation>
    <scope>NUCLEOTIDE SEQUENCE [LARGE SCALE GENOMIC DNA]</scope>
</reference>
<dbReference type="RefSeq" id="WP_083595531.1">
    <property type="nucleotide sequence ID" value="NZ_FMJB01000014.1"/>
</dbReference>
<organism evidence="11 12">
    <name type="scientific">Donghicola eburneus</name>
    <dbReference type="NCBI Taxonomy" id="393278"/>
    <lineage>
        <taxon>Bacteria</taxon>
        <taxon>Pseudomonadati</taxon>
        <taxon>Pseudomonadota</taxon>
        <taxon>Alphaproteobacteria</taxon>
        <taxon>Rhodobacterales</taxon>
        <taxon>Roseobacteraceae</taxon>
        <taxon>Donghicola</taxon>
    </lineage>
</organism>
<dbReference type="InterPro" id="IPR003362">
    <property type="entry name" value="Bact_transf"/>
</dbReference>
<evidence type="ECO:0000313" key="12">
    <source>
        <dbReference type="Proteomes" id="UP000184085"/>
    </source>
</evidence>
<evidence type="ECO:0000256" key="8">
    <source>
        <dbReference type="ARBA" id="ARBA00023169"/>
    </source>
</evidence>
<keyword evidence="5 9" id="KW-0812">Transmembrane</keyword>
<keyword evidence="8" id="KW-0270">Exopolysaccharide synthesis</keyword>
<dbReference type="AlphaFoldDB" id="A0A1M4MYY4"/>
<dbReference type="Pfam" id="PF02397">
    <property type="entry name" value="Bac_transf"/>
    <property type="match status" value="1"/>
</dbReference>
<keyword evidence="12" id="KW-1185">Reference proteome</keyword>
<evidence type="ECO:0000259" key="10">
    <source>
        <dbReference type="Pfam" id="PF02397"/>
    </source>
</evidence>
<dbReference type="GO" id="GO:0016780">
    <property type="term" value="F:phosphotransferase activity, for other substituted phosphate groups"/>
    <property type="evidence" value="ECO:0007669"/>
    <property type="project" value="TreeGrafter"/>
</dbReference>
<dbReference type="PANTHER" id="PTHR30576:SF4">
    <property type="entry name" value="UNDECAPRENYL-PHOSPHATE GALACTOSE PHOSPHOTRANSFERASE"/>
    <property type="match status" value="1"/>
</dbReference>
<dbReference type="GO" id="GO:0005886">
    <property type="term" value="C:plasma membrane"/>
    <property type="evidence" value="ECO:0007669"/>
    <property type="project" value="UniProtKB-SubCell"/>
</dbReference>
<name>A0A1M4MYY4_9RHOB</name>